<protein>
    <submittedName>
        <fullName evidence="2">Uncharacterized protein</fullName>
    </submittedName>
</protein>
<dbReference type="HOGENOM" id="CLU_2400569_0_0_1"/>
<evidence type="ECO:0000313" key="2">
    <source>
        <dbReference type="EMBL" id="KIO07984.1"/>
    </source>
</evidence>
<organism evidence="2 3">
    <name type="scientific">Pisolithus tinctorius Marx 270</name>
    <dbReference type="NCBI Taxonomy" id="870435"/>
    <lineage>
        <taxon>Eukaryota</taxon>
        <taxon>Fungi</taxon>
        <taxon>Dikarya</taxon>
        <taxon>Basidiomycota</taxon>
        <taxon>Agaricomycotina</taxon>
        <taxon>Agaricomycetes</taxon>
        <taxon>Agaricomycetidae</taxon>
        <taxon>Boletales</taxon>
        <taxon>Sclerodermatineae</taxon>
        <taxon>Pisolithaceae</taxon>
        <taxon>Pisolithus</taxon>
    </lineage>
</organism>
<sequence length="93" mass="10455">MQFPLSLPLPHRQFDLRARLFGAKGTAQPRKRPIPADDGADSSNEHENATKQKPYVFLVTDIGGIRDSAYSRCRGLKATCKQAWSSRHLQFLS</sequence>
<dbReference type="Proteomes" id="UP000054217">
    <property type="component" value="Unassembled WGS sequence"/>
</dbReference>
<dbReference type="EMBL" id="KN831958">
    <property type="protein sequence ID" value="KIO07984.1"/>
    <property type="molecule type" value="Genomic_DNA"/>
</dbReference>
<dbReference type="AlphaFoldDB" id="A0A0C3PIP6"/>
<reference evidence="2 3" key="1">
    <citation type="submission" date="2014-04" db="EMBL/GenBank/DDBJ databases">
        <authorList>
            <consortium name="DOE Joint Genome Institute"/>
            <person name="Kuo A."/>
            <person name="Kohler A."/>
            <person name="Costa M.D."/>
            <person name="Nagy L.G."/>
            <person name="Floudas D."/>
            <person name="Copeland A."/>
            <person name="Barry K.W."/>
            <person name="Cichocki N."/>
            <person name="Veneault-Fourrey C."/>
            <person name="LaButti K."/>
            <person name="Lindquist E.A."/>
            <person name="Lipzen A."/>
            <person name="Lundell T."/>
            <person name="Morin E."/>
            <person name="Murat C."/>
            <person name="Sun H."/>
            <person name="Tunlid A."/>
            <person name="Henrissat B."/>
            <person name="Grigoriev I.V."/>
            <person name="Hibbett D.S."/>
            <person name="Martin F."/>
            <person name="Nordberg H.P."/>
            <person name="Cantor M.N."/>
            <person name="Hua S.X."/>
        </authorList>
    </citation>
    <scope>NUCLEOTIDE SEQUENCE [LARGE SCALE GENOMIC DNA]</scope>
    <source>
        <strain evidence="2 3">Marx 270</strain>
    </source>
</reference>
<accession>A0A0C3PIP6</accession>
<evidence type="ECO:0000313" key="3">
    <source>
        <dbReference type="Proteomes" id="UP000054217"/>
    </source>
</evidence>
<keyword evidence="3" id="KW-1185">Reference proteome</keyword>
<reference evidence="3" key="2">
    <citation type="submission" date="2015-01" db="EMBL/GenBank/DDBJ databases">
        <title>Evolutionary Origins and Diversification of the Mycorrhizal Mutualists.</title>
        <authorList>
            <consortium name="DOE Joint Genome Institute"/>
            <consortium name="Mycorrhizal Genomics Consortium"/>
            <person name="Kohler A."/>
            <person name="Kuo A."/>
            <person name="Nagy L.G."/>
            <person name="Floudas D."/>
            <person name="Copeland A."/>
            <person name="Barry K.W."/>
            <person name="Cichocki N."/>
            <person name="Veneault-Fourrey C."/>
            <person name="LaButti K."/>
            <person name="Lindquist E.A."/>
            <person name="Lipzen A."/>
            <person name="Lundell T."/>
            <person name="Morin E."/>
            <person name="Murat C."/>
            <person name="Riley R."/>
            <person name="Ohm R."/>
            <person name="Sun H."/>
            <person name="Tunlid A."/>
            <person name="Henrissat B."/>
            <person name="Grigoriev I.V."/>
            <person name="Hibbett D.S."/>
            <person name="Martin F."/>
        </authorList>
    </citation>
    <scope>NUCLEOTIDE SEQUENCE [LARGE SCALE GENOMIC DNA]</scope>
    <source>
        <strain evidence="3">Marx 270</strain>
    </source>
</reference>
<dbReference type="InParanoid" id="A0A0C3PIP6"/>
<name>A0A0C3PIP6_PISTI</name>
<evidence type="ECO:0000256" key="1">
    <source>
        <dbReference type="SAM" id="MobiDB-lite"/>
    </source>
</evidence>
<feature type="region of interest" description="Disordered" evidence="1">
    <location>
        <begin position="22"/>
        <end position="52"/>
    </location>
</feature>
<gene>
    <name evidence="2" type="ORF">M404DRAFT_997658</name>
</gene>
<proteinExistence type="predicted"/>